<evidence type="ECO:0000313" key="11">
    <source>
        <dbReference type="Proteomes" id="UP001187343"/>
    </source>
</evidence>
<evidence type="ECO:0000256" key="5">
    <source>
        <dbReference type="ARBA" id="ARBA00022490"/>
    </source>
</evidence>
<dbReference type="InterPro" id="IPR009112">
    <property type="entry name" value="GTP_CycHdrlase_I_reg"/>
</dbReference>
<comment type="subcellular location">
    <subcellularLocation>
        <location evidence="2">Cytoplasm</location>
        <location evidence="2">Cytosol</location>
    </subcellularLocation>
    <subcellularLocation>
        <location evidence="1">Nucleus membrane</location>
    </subcellularLocation>
</comment>
<dbReference type="GO" id="GO:0005829">
    <property type="term" value="C:cytosol"/>
    <property type="evidence" value="ECO:0007669"/>
    <property type="project" value="UniProtKB-SubCell"/>
</dbReference>
<evidence type="ECO:0000256" key="3">
    <source>
        <dbReference type="ARBA" id="ARBA00007605"/>
    </source>
</evidence>
<gene>
    <name evidence="10" type="ORF">Q8A67_020013</name>
</gene>
<dbReference type="SUPFAM" id="SSF69761">
    <property type="entry name" value="GTP cyclohydrolase I feedback regulatory protein, GFRP"/>
    <property type="match status" value="1"/>
</dbReference>
<comment type="caution">
    <text evidence="10">The sequence shown here is derived from an EMBL/GenBank/DDBJ whole genome shotgun (WGS) entry which is preliminary data.</text>
</comment>
<dbReference type="GO" id="GO:0044549">
    <property type="term" value="F:GTP cyclohydrolase binding"/>
    <property type="evidence" value="ECO:0007669"/>
    <property type="project" value="TreeGrafter"/>
</dbReference>
<evidence type="ECO:0000256" key="6">
    <source>
        <dbReference type="ARBA" id="ARBA00023136"/>
    </source>
</evidence>
<keyword evidence="11" id="KW-1185">Reference proteome</keyword>
<accession>A0AA88TIH6</accession>
<dbReference type="AlphaFoldDB" id="A0AA88TIH6"/>
<protein>
    <recommendedName>
        <fullName evidence="4">GTP cyclohydrolase 1 feedback regulatory protein</fullName>
    </recommendedName>
    <alternativeName>
        <fullName evidence="8">GTP cyclohydrolase I feedback regulatory protein</fullName>
    </alternativeName>
</protein>
<evidence type="ECO:0000256" key="7">
    <source>
        <dbReference type="ARBA" id="ARBA00023242"/>
    </source>
</evidence>
<dbReference type="EMBL" id="JAUYZG010000019">
    <property type="protein sequence ID" value="KAK2879222.1"/>
    <property type="molecule type" value="Genomic_DNA"/>
</dbReference>
<evidence type="ECO:0000256" key="2">
    <source>
        <dbReference type="ARBA" id="ARBA00004514"/>
    </source>
</evidence>
<feature type="region of interest" description="Disordered" evidence="9">
    <location>
        <begin position="73"/>
        <end position="136"/>
    </location>
</feature>
<reference evidence="10" key="1">
    <citation type="submission" date="2023-08" db="EMBL/GenBank/DDBJ databases">
        <title>Chromosome-level Genome Assembly of mud carp (Cirrhinus molitorella).</title>
        <authorList>
            <person name="Liu H."/>
        </authorList>
    </citation>
    <scope>NUCLEOTIDE SEQUENCE</scope>
    <source>
        <strain evidence="10">Prfri</strain>
        <tissue evidence="10">Muscle</tissue>
    </source>
</reference>
<evidence type="ECO:0000256" key="4">
    <source>
        <dbReference type="ARBA" id="ARBA00020099"/>
    </source>
</evidence>
<dbReference type="GO" id="GO:0031965">
    <property type="term" value="C:nuclear membrane"/>
    <property type="evidence" value="ECO:0007669"/>
    <property type="project" value="UniProtKB-SubCell"/>
</dbReference>
<keyword evidence="7" id="KW-0539">Nucleus</keyword>
<dbReference type="PANTHER" id="PTHR16852">
    <property type="entry name" value="GTP CYCLOHYDROLASE 1 FEEDBACK REGULATORY PROTEIN"/>
    <property type="match status" value="1"/>
</dbReference>
<evidence type="ECO:0000313" key="10">
    <source>
        <dbReference type="EMBL" id="KAK2879222.1"/>
    </source>
</evidence>
<dbReference type="Gene3D" id="3.30.1410.10">
    <property type="entry name" value="GTP cyclohydrolase I feedback regulatory protein GFRP"/>
    <property type="match status" value="1"/>
</dbReference>
<organism evidence="10 11">
    <name type="scientific">Cirrhinus molitorella</name>
    <name type="common">mud carp</name>
    <dbReference type="NCBI Taxonomy" id="172907"/>
    <lineage>
        <taxon>Eukaryota</taxon>
        <taxon>Metazoa</taxon>
        <taxon>Chordata</taxon>
        <taxon>Craniata</taxon>
        <taxon>Vertebrata</taxon>
        <taxon>Euteleostomi</taxon>
        <taxon>Actinopterygii</taxon>
        <taxon>Neopterygii</taxon>
        <taxon>Teleostei</taxon>
        <taxon>Ostariophysi</taxon>
        <taxon>Cypriniformes</taxon>
        <taxon>Cyprinidae</taxon>
        <taxon>Labeoninae</taxon>
        <taxon>Labeonini</taxon>
        <taxon>Cirrhinus</taxon>
    </lineage>
</organism>
<name>A0AA88TIH6_9TELE</name>
<proteinExistence type="inferred from homology"/>
<feature type="compositionally biased region" description="Basic and acidic residues" evidence="9">
    <location>
        <begin position="90"/>
        <end position="109"/>
    </location>
</feature>
<dbReference type="InterPro" id="IPR036717">
    <property type="entry name" value="GFRP_sf"/>
</dbReference>
<dbReference type="PANTHER" id="PTHR16852:SF2">
    <property type="entry name" value="GTP CYCLOHYDROLASE 1 FEEDBACK REGULATORY PROTEIN"/>
    <property type="match status" value="1"/>
</dbReference>
<dbReference type="Proteomes" id="UP001187343">
    <property type="component" value="Unassembled WGS sequence"/>
</dbReference>
<sequence length="136" mass="15869">MPYILISTQIRLETGPTMVGDEYSDPSIMNYLGARKTTMLGNNFSEYHVDEPPRLVLDKLDKIGYRVVNMEHERKAHRSKQNHVTAVKRGNREHDGDEQQKEKPSEKRTNWNHSGLMLWRQHEEGHVPHATQSQPR</sequence>
<comment type="similarity">
    <text evidence="3">Belongs to the GFRP family.</text>
</comment>
<evidence type="ECO:0000256" key="1">
    <source>
        <dbReference type="ARBA" id="ARBA00004126"/>
    </source>
</evidence>
<evidence type="ECO:0000256" key="8">
    <source>
        <dbReference type="ARBA" id="ARBA00032599"/>
    </source>
</evidence>
<dbReference type="FunFam" id="3.30.1410.10:FF:000001">
    <property type="entry name" value="GTP cyclohydrolase 1 feedback regulatory protein"/>
    <property type="match status" value="1"/>
</dbReference>
<evidence type="ECO:0000256" key="9">
    <source>
        <dbReference type="SAM" id="MobiDB-lite"/>
    </source>
</evidence>
<dbReference type="Pfam" id="PF06399">
    <property type="entry name" value="GFRP"/>
    <property type="match status" value="1"/>
</dbReference>
<keyword evidence="6" id="KW-0472">Membrane</keyword>
<dbReference type="GO" id="GO:0009890">
    <property type="term" value="P:negative regulation of biosynthetic process"/>
    <property type="evidence" value="ECO:0007669"/>
    <property type="project" value="InterPro"/>
</dbReference>
<keyword evidence="5" id="KW-0963">Cytoplasm</keyword>